<dbReference type="PANTHER" id="PTHR36983">
    <property type="entry name" value="DNAJ HOMOLOG SUBFAMILY C MEMBER 13"/>
    <property type="match status" value="1"/>
</dbReference>
<feature type="compositionally biased region" description="Low complexity" evidence="1">
    <location>
        <begin position="2951"/>
        <end position="2970"/>
    </location>
</feature>
<evidence type="ECO:0000256" key="1">
    <source>
        <dbReference type="SAM" id="MobiDB-lite"/>
    </source>
</evidence>
<evidence type="ECO:0000259" key="2">
    <source>
        <dbReference type="Pfam" id="PF19432"/>
    </source>
</evidence>
<feature type="compositionally biased region" description="Low complexity" evidence="1">
    <location>
        <begin position="2793"/>
        <end position="2819"/>
    </location>
</feature>
<feature type="domain" description="DnaJ homologue subfamily C GRV2/DNAJC13 N-terminal" evidence="2">
    <location>
        <begin position="109"/>
        <end position="701"/>
    </location>
</feature>
<protein>
    <recommendedName>
        <fullName evidence="2">DnaJ homologue subfamily C GRV2/DNAJC13 N-terminal domain-containing protein</fullName>
    </recommendedName>
</protein>
<keyword evidence="4" id="KW-1185">Reference proteome</keyword>
<feature type="region of interest" description="Disordered" evidence="1">
    <location>
        <begin position="2884"/>
        <end position="2909"/>
    </location>
</feature>
<accession>A0ABP0X6Z3</accession>
<organism evidence="3 4">
    <name type="scientific">Sphagnum jensenii</name>
    <dbReference type="NCBI Taxonomy" id="128206"/>
    <lineage>
        <taxon>Eukaryota</taxon>
        <taxon>Viridiplantae</taxon>
        <taxon>Streptophyta</taxon>
        <taxon>Embryophyta</taxon>
        <taxon>Bryophyta</taxon>
        <taxon>Sphagnophytina</taxon>
        <taxon>Sphagnopsida</taxon>
        <taxon>Sphagnales</taxon>
        <taxon>Sphagnaceae</taxon>
        <taxon>Sphagnum</taxon>
    </lineage>
</organism>
<feature type="region of interest" description="Disordered" evidence="1">
    <location>
        <begin position="2937"/>
        <end position="3172"/>
    </location>
</feature>
<feature type="region of interest" description="Disordered" evidence="1">
    <location>
        <begin position="2448"/>
        <end position="2518"/>
    </location>
</feature>
<feature type="region of interest" description="Disordered" evidence="1">
    <location>
        <begin position="3366"/>
        <end position="3422"/>
    </location>
</feature>
<proteinExistence type="predicted"/>
<sequence>MDYQVFLVRQQTGRSSTRGGGGGSTRLLLLRVLEHGISVSPLSSSAAAAAAANNLVAEDYISFEHIAKVTASQDDPTELSLEVVDCTPAAASSKKQQAVAHGHHHHGSSSSSYHTLRFFCDSRSHLLTVLFNRIDDVNGIGTDFLLKKHSNQRGGFTDTVLRVRSASIIKMVNTGHRQERLRRMKAAKRVNFQDIVKLETLTDEKHIVLVYLNSRVMRLSLKDSLPFLLAVQQNMKSNLKLDIEIGKITSSTMLENVATYAKKMKESPIVCEFDVTKRQDSTKQERQRKVCMTKDYFFETWVDHVVSVHSLKDILGVIVSEKDVREVTLEFRSWRATQYFLDEREDFVASIADLIGISKSTAFSIQLESFFSHALPKMPSYPAYYQHESEAYFLNRFIGTFYSIRDDPAALHLTLKEYACNVHVGDSQCNDSKVLQAVTDYLKECVGNNSGQDFVGAATCCIVLQRLLASRPCFEAIRNMPDVVAVIFQCMRSENSVLVYLATVVVRAAIKLTAEPSGSTEGGSSSSVVLRQEFANRLTVLSAENLQQLVAFLRTHSLAKNNSLQVVGLLDTFTLALTSQSVDNEAGRMWLKAFEASMMAAADVFCEVSRSPSASIFKSTSELLKALFMRTSPLVSAHLQKLCLGRCVVLLQLKMSIFSKWTHIHTLSGNLVYLMMEGNLETQKLLEGLLPKGVMQLYCSKVVELSSKEKSVLSKLHAWMETLQVLQGQNLETPVLVWNDLKRKELKKFLQDEVEGFYEATAANPELVYNSADVKLVYSSASEGEGTVVGDVHLELLVDHSPPPNSRDHSFWKLREPLSIFQSVFQAMVLGFTPLFGHNNLPEIDLRLASHVLTWIYERHADEVTFCMETLNVIETAVGMLREVLESVHEVFVFKLVVFLLATVEKGGHDNVLRFLRGGGASVLVPLVVLSLAKCCADKYEFECDAWTADDSLLWTQQAGAVETVTVVGSNGDVRLVRIPSGRPHELHMRASELDGSLDARDAIKWQDENVHVKIQLGIALDFLEALLRISGNNSNNGENFPPSAACCHFSREEIFCHLVQALLRAKTPIFTRILEIIITLTKANKTAMSHLYKLGAFEILLWKLLASDIVDGDKSRITKFLSQTHLLQSITPATDDRSGQSEHRTSGCDSSLYPYLPEGVILNLISEGPDTFMALLDSEQNGPEVIWNTEMRKRLLDHLTTELESYVKFRATNPLALYIHVPRTPLAYPELAESVFSAPFYLQNLLDIDRFPNYPINDPVRFLNSLMVDLRRLATVLRNNSLTGNSLLRKELPHIHLLLQAQAHLVDRFPDLVLPSDIESILITLATPSLQMCLTQKDELPLVAIDILHHTVCILWRYCDASRRDDDGGGVVPKASVNFGLSVLSLLGTKSRATKSFPAASTNTNLESAVARSLFVMEIASSSRVGRRLLWDDTRWQEGFWWVLSCIAASDDDALATPLRQGLSPASFAVLSCFKHFAEDPEYCTHVIKQALHLPLLLLAIPHANNIASKVPQGTTIRSALLYSAADTLGSLIRTLKQAVGHNPSVTVHSECTVMTYLIPAPLLACLEQTDSGPDKFTTMASSDIRQPSAFWTSDMRTELHRRIIERMQEHHPGALASSAPSSGSDLMQDDELEWLQGFRYHCLQDELILGGLFVNGFTSEKWEAFGLPTGHAFLDAMLDYLETNLHVISLLTRKGVVAADDKTTEKEEVIVAANNKVSEFLAVLVALRECLRYGAKCGKPELIQCVHPLLLSRVALAGKSMLQVQIEIATMAKILIEHDDFGREGVLQSNLIGTMAVQLWECVARRPQQGQDNDLLVAIIDMLHTLSERIPATIGATNIFATTGLLLPLLAIFCKVALPDLRTGVAAAMTVNGSRGNSQHFESATVGRVGSAKILGQLLLTGSGFSRRTKLVQDVARKKRLANGSTNHHSNYDEGIGEATDMYELMGTLLDPVHNAAADKKTHAEEESPMVIRTLLLLLPVDLLCTLARDATKACKRYDGNYQSPRLVWDDGTRLCVTETLTKEAFKLLENIVKQQEDFSSLPAWSLVQAQPVFLRWILVTILYGESKVMTYSRDSKGGDDYAQELYLGGFFVDHFLRDPGYDFGSTILEARFLCEIRKAVVIGAYTQVFSFDDRRRLLLTLLLLFKARPYLLSGQSNIDIFLPVSDFISGNNHGSECRALAQPALLLIHSIANHPDIVDCIISDELVSTLVSFLDLNVPSSAAGCAGTDPRMCTLMLLLRLTRLSSATVEIALKLAVISRIAGVAFDSDENGVVVCRALECLAMMCAHKRRGREVSKLLEKLAPKHGNKNNYGKWRIPIDNIHDDVVDSETIKHLLRHRYPCKWWVLNTPEGRQRSDVEGYDAYALKEKPEADSNQLSLGGSFLGSTGHANETMVVPIIVSSRTQLSAEHIPGDGDPSPPTPHLENHKNPAQRVMTAKCLVAPPAMNKSSEGDIQGTQTMPPQPPILQQASDTKNVRDLEDDSPPPPQQRLQNMVNEKQSTPSAVQQLSPGGHHSQLNVAEQSSKRLDVNVIPTVPSHTGSSSSLNQEIPPNSSPVIPDCDMDLDLVAKGPPPIQSSLSPPLSPPTHTLPSQKSSSPFSSVRSPEPLSSKLPTQTVSSSSAVAKPARTSHHESPSPKTQSLVSSSASLASVSSSLDPLPMPFSSLNPLPTPSSPTKAVASLAKPAARTNHESPSPTTPSLVSSSASSASVSSSLDPLPTPSSPMKAVASLAKPAARTNHESPSPTTPSLVSSSASSDSVSSSLDPLPIPLSSTKAVASLAKPAARTNHESPSLTTPSLVSSSASSASVSSSLDPLPMPLSLTKAVASLAKPAARTNHESASPTTPSLVSSSASSASVSSSLDPLPMPLSLTKAVASLAKPAARTNHESCPPSSSSTSWVPSSSPLLPSKRSQDLVAIMPSLTGTVSSSLAEKLPAGTTNHESPPHPASSPSLVSSSSSPLLPSVSSLDLRVRMPSPAGTVSSSLAKKLPGRNHESPPPPSSPSSVSSSSSLPSITSLPDHPLHVPPPPPTKTLSSSSLAKQLPLQGTTNHESAPPSPSPSLVPSSSPLPSVKSLDHPPLHVQPPPPKTVSSLAKPPGTNHESPPPVLLSPSVVVTNRTSGASSPSSSSSSSPTHRPSSTGRGLFGGAQAPGATHSPRSPHSAKGPVNKRAAALSAPLMPSPPASPLVGPVDAVPLPSPRQRIGTPTLAVRSSSMKDALQSAHTDVNLVNKSTSNVVMKSEAERMNALGKALALVLDGAEIKQTRKNSVIASFLEAFEDQEELGRMIHKYPKLVQKHALQPQLCYDLMCLWEENCLDLLLNDEQVKYGKSIAAIDMCRIDDPDAALEEAKKKFQAILKMRKEKDIRERSKQTKADISADLNRTPSWKKERLARESSAQDTVSKSRASLTQQKVKKKGTWS</sequence>
<feature type="compositionally biased region" description="Low complexity" evidence="1">
    <location>
        <begin position="3064"/>
        <end position="3074"/>
    </location>
</feature>
<name>A0ABP0X6Z3_9BRYO</name>
<feature type="compositionally biased region" description="Polar residues" evidence="1">
    <location>
        <begin position="2539"/>
        <end position="2558"/>
    </location>
</feature>
<dbReference type="Proteomes" id="UP001497444">
    <property type="component" value="Chromosome 5"/>
</dbReference>
<feature type="compositionally biased region" description="Low complexity" evidence="1">
    <location>
        <begin position="2578"/>
        <end position="2609"/>
    </location>
</feature>
<feature type="compositionally biased region" description="Polar residues" evidence="1">
    <location>
        <begin position="2458"/>
        <end position="2476"/>
    </location>
</feature>
<evidence type="ECO:0000313" key="3">
    <source>
        <dbReference type="EMBL" id="CAK9273370.1"/>
    </source>
</evidence>
<feature type="compositionally biased region" description="Basic and acidic residues" evidence="1">
    <location>
        <begin position="3366"/>
        <end position="3375"/>
    </location>
</feature>
<feature type="compositionally biased region" description="Low complexity" evidence="1">
    <location>
        <begin position="2744"/>
        <end position="2775"/>
    </location>
</feature>
<gene>
    <name evidence="3" type="ORF">CSSPJE1EN1_LOCUS18848</name>
</gene>
<dbReference type="InterPro" id="IPR045802">
    <property type="entry name" value="GRV2/DNAJC13_N"/>
</dbReference>
<reference evidence="3" key="1">
    <citation type="submission" date="2024-02" db="EMBL/GenBank/DDBJ databases">
        <authorList>
            <consortium name="ELIXIR-Norway"/>
            <consortium name="Elixir Norway"/>
        </authorList>
    </citation>
    <scope>NUCLEOTIDE SEQUENCE</scope>
</reference>
<feature type="compositionally biased region" description="Polar residues" evidence="1">
    <location>
        <begin position="2613"/>
        <end position="2624"/>
    </location>
</feature>
<dbReference type="PANTHER" id="PTHR36983:SF3">
    <property type="entry name" value="DNAJ HOMOLOGUE SUBFAMILY C GRV2_DNAJC13 N-TERMINAL DOMAIN-CONTAINING PROTEIN"/>
    <property type="match status" value="1"/>
</dbReference>
<dbReference type="Pfam" id="PF19432">
    <property type="entry name" value="RME-8_N"/>
    <property type="match status" value="1"/>
</dbReference>
<feature type="region of interest" description="Disordered" evidence="1">
    <location>
        <begin position="2535"/>
        <end position="2819"/>
    </location>
</feature>
<feature type="compositionally biased region" description="Polar residues" evidence="1">
    <location>
        <begin position="2492"/>
        <end position="2518"/>
    </location>
</feature>
<feature type="compositionally biased region" description="Low complexity" evidence="1">
    <location>
        <begin position="2643"/>
        <end position="2658"/>
    </location>
</feature>
<dbReference type="InterPro" id="IPR044978">
    <property type="entry name" value="GRV2/DNAJC13"/>
</dbReference>
<feature type="region of interest" description="Disordered" evidence="1">
    <location>
        <begin position="2831"/>
        <end position="2865"/>
    </location>
</feature>
<feature type="compositionally biased region" description="Low complexity" evidence="1">
    <location>
        <begin position="2891"/>
        <end position="2909"/>
    </location>
</feature>
<feature type="region of interest" description="Disordered" evidence="1">
    <location>
        <begin position="2411"/>
        <end position="2430"/>
    </location>
</feature>
<feature type="compositionally biased region" description="Low complexity" evidence="1">
    <location>
        <begin position="2695"/>
        <end position="2719"/>
    </location>
</feature>
<dbReference type="EMBL" id="OZ020100">
    <property type="protein sequence ID" value="CAK9273370.1"/>
    <property type="molecule type" value="Genomic_DNA"/>
</dbReference>
<feature type="compositionally biased region" description="Low complexity" evidence="1">
    <location>
        <begin position="3005"/>
        <end position="3022"/>
    </location>
</feature>
<feature type="compositionally biased region" description="Low complexity" evidence="1">
    <location>
        <begin position="2842"/>
        <end position="2865"/>
    </location>
</feature>
<feature type="compositionally biased region" description="Low complexity" evidence="1">
    <location>
        <begin position="3111"/>
        <end position="3144"/>
    </location>
</feature>
<evidence type="ECO:0000313" key="4">
    <source>
        <dbReference type="Proteomes" id="UP001497444"/>
    </source>
</evidence>
<feature type="compositionally biased region" description="Polar residues" evidence="1">
    <location>
        <begin position="3397"/>
        <end position="3413"/>
    </location>
</feature>